<dbReference type="Proteomes" id="UP000199645">
    <property type="component" value="Unassembled WGS sequence"/>
</dbReference>
<feature type="region of interest" description="Disordered" evidence="1">
    <location>
        <begin position="371"/>
        <end position="406"/>
    </location>
</feature>
<feature type="region of interest" description="Disordered" evidence="1">
    <location>
        <begin position="1"/>
        <end position="21"/>
    </location>
</feature>
<name>A0A1I2KZ20_9ACTN</name>
<feature type="compositionally biased region" description="Low complexity" evidence="1">
    <location>
        <begin position="371"/>
        <end position="394"/>
    </location>
</feature>
<gene>
    <name evidence="2" type="ORF">SAMN05421541_11971</name>
</gene>
<evidence type="ECO:0000256" key="1">
    <source>
        <dbReference type="SAM" id="MobiDB-lite"/>
    </source>
</evidence>
<evidence type="ECO:0000313" key="2">
    <source>
        <dbReference type="EMBL" id="SFF72312.1"/>
    </source>
</evidence>
<accession>A0A1I2KZ20</accession>
<dbReference type="EMBL" id="FONV01000019">
    <property type="protein sequence ID" value="SFF72312.1"/>
    <property type="molecule type" value="Genomic_DNA"/>
</dbReference>
<feature type="compositionally biased region" description="Basic and acidic residues" evidence="1">
    <location>
        <begin position="395"/>
        <end position="406"/>
    </location>
</feature>
<evidence type="ECO:0008006" key="4">
    <source>
        <dbReference type="Google" id="ProtNLM"/>
    </source>
</evidence>
<dbReference type="SUPFAM" id="SSF53448">
    <property type="entry name" value="Nucleotide-diphospho-sugar transferases"/>
    <property type="match status" value="1"/>
</dbReference>
<protein>
    <recommendedName>
        <fullName evidence="4">Glycosyl transferase family 2</fullName>
    </recommendedName>
</protein>
<reference evidence="2 3" key="1">
    <citation type="submission" date="2016-10" db="EMBL/GenBank/DDBJ databases">
        <authorList>
            <person name="de Groot N.N."/>
        </authorList>
    </citation>
    <scope>NUCLEOTIDE SEQUENCE [LARGE SCALE GENOMIC DNA]</scope>
    <source>
        <strain evidence="2 3">DSM 43019</strain>
    </source>
</reference>
<feature type="compositionally biased region" description="Basic residues" evidence="1">
    <location>
        <begin position="1"/>
        <end position="13"/>
    </location>
</feature>
<organism evidence="2 3">
    <name type="scientific">Actinoplanes philippinensis</name>
    <dbReference type="NCBI Taxonomy" id="35752"/>
    <lineage>
        <taxon>Bacteria</taxon>
        <taxon>Bacillati</taxon>
        <taxon>Actinomycetota</taxon>
        <taxon>Actinomycetes</taxon>
        <taxon>Micromonosporales</taxon>
        <taxon>Micromonosporaceae</taxon>
        <taxon>Actinoplanes</taxon>
    </lineage>
</organism>
<proteinExistence type="predicted"/>
<sequence>MSRVGHHPSHRGLIRAPAPGDRRAPVDAVIVPSARAEASLVEAGRLAALLDATLLVLCSGRSRPGPVIRRLTGEPGLRVVAVDFPKDGVAALPRLETSTVLGRSRLQRRADTSAKRNLGLVLARMSGWDTVVFLDDDIHVPDPADLERAAALLDTHDGVGLHVTGCPDNSVVCHANRETGQPQETFIGGGALAVPAGRIDSFFPEVYNEDWFFLLGETGLRPVTQAGVAVQQHYDPFADPDRARGEEFGDVLAEGIFAGLDHGQPIPAETGYWSRFLAARLDLIEQIEKRIGPGTPRGGDMLRSLGAAKGRLRFIQPIDCVRYIEAWQNDRKTWRDYLTDLPVRAGGPAGPREVRATVRGFGLRCFISRAPGRPRTAPEPAAPRSAPEAAWRRSPSPDRLRAPAVR</sequence>
<evidence type="ECO:0000313" key="3">
    <source>
        <dbReference type="Proteomes" id="UP000199645"/>
    </source>
</evidence>
<keyword evidence="3" id="KW-1185">Reference proteome</keyword>
<dbReference type="InterPro" id="IPR029044">
    <property type="entry name" value="Nucleotide-diphossugar_trans"/>
</dbReference>
<dbReference type="AlphaFoldDB" id="A0A1I2KZ20"/>